<protein>
    <submittedName>
        <fullName evidence="1">AlNc14C327G10657 protein</fullName>
    </submittedName>
</protein>
<reference evidence="1" key="2">
    <citation type="submission" date="2011-02" db="EMBL/GenBank/DDBJ databases">
        <authorList>
            <person name="MacLean D."/>
        </authorList>
    </citation>
    <scope>NUCLEOTIDE SEQUENCE</scope>
</reference>
<organism evidence="1">
    <name type="scientific">Albugo laibachii Nc14</name>
    <dbReference type="NCBI Taxonomy" id="890382"/>
    <lineage>
        <taxon>Eukaryota</taxon>
        <taxon>Sar</taxon>
        <taxon>Stramenopiles</taxon>
        <taxon>Oomycota</taxon>
        <taxon>Peronosporomycetes</taxon>
        <taxon>Albuginales</taxon>
        <taxon>Albuginaceae</taxon>
        <taxon>Albugo</taxon>
    </lineage>
</organism>
<evidence type="ECO:0000313" key="1">
    <source>
        <dbReference type="EMBL" id="CCA25870.1"/>
    </source>
</evidence>
<dbReference type="HOGENOM" id="CLU_1436844_0_0_1"/>
<gene>
    <name evidence="1" type="primary">AlNc14C327G10657</name>
    <name evidence="1" type="ORF">ALNC14_120140</name>
</gene>
<dbReference type="AlphaFoldDB" id="F0WWP4"/>
<proteinExistence type="predicted"/>
<name>F0WWP4_9STRA</name>
<reference evidence="1" key="1">
    <citation type="journal article" date="2011" name="PLoS Biol.">
        <title>Gene gain and loss during evolution of obligate parasitism in the white rust pathogen of Arabidopsis thaliana.</title>
        <authorList>
            <person name="Kemen E."/>
            <person name="Gardiner A."/>
            <person name="Schultz-Larsen T."/>
            <person name="Kemen A.C."/>
            <person name="Balmuth A.L."/>
            <person name="Robert-Seilaniantz A."/>
            <person name="Bailey K."/>
            <person name="Holub E."/>
            <person name="Studholme D.J."/>
            <person name="Maclean D."/>
            <person name="Jones J.D."/>
        </authorList>
    </citation>
    <scope>NUCLEOTIDE SEQUENCE</scope>
</reference>
<sequence>MAAEPTFFADYLALLQLDARGVQSQDFAYPYLGIDSPADAVHEHLVRVPDPCQSCQQPEPDAEHQSRLLAIDLEISWEKGYATKPRGSSLLQLPKPNQKRLIPPSPFGAVSLVRIARIPSCTSIRSDKSPSIASTLTSASSGTSDFYSWMWSVALSLLSTTSAGAAGSAASAIRSVEVKVKYIHYLLTY</sequence>
<accession>F0WWP4</accession>
<dbReference type="EMBL" id="FR824372">
    <property type="protein sequence ID" value="CCA25870.1"/>
    <property type="molecule type" value="Genomic_DNA"/>
</dbReference>